<feature type="compositionally biased region" description="Low complexity" evidence="7">
    <location>
        <begin position="392"/>
        <end position="401"/>
    </location>
</feature>
<keyword evidence="5 8" id="KW-1133">Transmembrane helix</keyword>
<feature type="transmembrane region" description="Helical" evidence="8">
    <location>
        <begin position="325"/>
        <end position="346"/>
    </location>
</feature>
<feature type="compositionally biased region" description="Pro residues" evidence="7">
    <location>
        <begin position="377"/>
        <end position="391"/>
    </location>
</feature>
<protein>
    <submittedName>
        <fullName evidence="10">MFS transporter</fullName>
    </submittedName>
</protein>
<dbReference type="EMBL" id="BONY01000006">
    <property type="protein sequence ID" value="GIH03271.1"/>
    <property type="molecule type" value="Genomic_DNA"/>
</dbReference>
<feature type="transmembrane region" description="Helical" evidence="8">
    <location>
        <begin position="352"/>
        <end position="369"/>
    </location>
</feature>
<keyword evidence="11" id="KW-1185">Reference proteome</keyword>
<feature type="transmembrane region" description="Helical" evidence="8">
    <location>
        <begin position="197"/>
        <end position="220"/>
    </location>
</feature>
<organism evidence="10 11">
    <name type="scientific">Rhizocola hellebori</name>
    <dbReference type="NCBI Taxonomy" id="1392758"/>
    <lineage>
        <taxon>Bacteria</taxon>
        <taxon>Bacillati</taxon>
        <taxon>Actinomycetota</taxon>
        <taxon>Actinomycetes</taxon>
        <taxon>Micromonosporales</taxon>
        <taxon>Micromonosporaceae</taxon>
        <taxon>Rhizocola</taxon>
    </lineage>
</organism>
<evidence type="ECO:0000256" key="1">
    <source>
        <dbReference type="ARBA" id="ARBA00004651"/>
    </source>
</evidence>
<feature type="transmembrane region" description="Helical" evidence="8">
    <location>
        <begin position="31"/>
        <end position="47"/>
    </location>
</feature>
<evidence type="ECO:0000313" key="11">
    <source>
        <dbReference type="Proteomes" id="UP000612899"/>
    </source>
</evidence>
<feature type="domain" description="Major facilitator superfamily (MFS) profile" evidence="9">
    <location>
        <begin position="1"/>
        <end position="374"/>
    </location>
</feature>
<dbReference type="PANTHER" id="PTHR23513">
    <property type="entry name" value="INTEGRAL MEMBRANE EFFLUX PROTEIN-RELATED"/>
    <property type="match status" value="1"/>
</dbReference>
<keyword evidence="6 8" id="KW-0472">Membrane</keyword>
<comment type="caution">
    <text evidence="10">The sequence shown here is derived from an EMBL/GenBank/DDBJ whole genome shotgun (WGS) entry which is preliminary data.</text>
</comment>
<evidence type="ECO:0000256" key="7">
    <source>
        <dbReference type="SAM" id="MobiDB-lite"/>
    </source>
</evidence>
<feature type="transmembrane region" description="Helical" evidence="8">
    <location>
        <begin position="232"/>
        <end position="252"/>
    </location>
</feature>
<dbReference type="CDD" id="cd06173">
    <property type="entry name" value="MFS_MefA_like"/>
    <property type="match status" value="1"/>
</dbReference>
<feature type="transmembrane region" description="Helical" evidence="8">
    <location>
        <begin position="285"/>
        <end position="304"/>
    </location>
</feature>
<evidence type="ECO:0000256" key="3">
    <source>
        <dbReference type="ARBA" id="ARBA00022475"/>
    </source>
</evidence>
<feature type="transmembrane region" description="Helical" evidence="8">
    <location>
        <begin position="124"/>
        <end position="144"/>
    </location>
</feature>
<dbReference type="InterPro" id="IPR010290">
    <property type="entry name" value="TM_effector"/>
</dbReference>
<dbReference type="Gene3D" id="1.20.1250.20">
    <property type="entry name" value="MFS general substrate transporter like domains"/>
    <property type="match status" value="1"/>
</dbReference>
<gene>
    <name evidence="10" type="ORF">Rhe02_13380</name>
</gene>
<dbReference type="GO" id="GO:0005886">
    <property type="term" value="C:plasma membrane"/>
    <property type="evidence" value="ECO:0007669"/>
    <property type="project" value="UniProtKB-SubCell"/>
</dbReference>
<evidence type="ECO:0000256" key="6">
    <source>
        <dbReference type="ARBA" id="ARBA00023136"/>
    </source>
</evidence>
<keyword evidence="4 8" id="KW-0812">Transmembrane</keyword>
<dbReference type="PANTHER" id="PTHR23513:SF11">
    <property type="entry name" value="STAPHYLOFERRIN A TRANSPORTER"/>
    <property type="match status" value="1"/>
</dbReference>
<evidence type="ECO:0000259" key="9">
    <source>
        <dbReference type="PROSITE" id="PS50850"/>
    </source>
</evidence>
<feature type="transmembrane region" description="Helical" evidence="8">
    <location>
        <begin position="259"/>
        <end position="279"/>
    </location>
</feature>
<name>A0A8J3Q411_9ACTN</name>
<dbReference type="Pfam" id="PF05977">
    <property type="entry name" value="MFS_3"/>
    <property type="match status" value="1"/>
</dbReference>
<dbReference type="Proteomes" id="UP000612899">
    <property type="component" value="Unassembled WGS sequence"/>
</dbReference>
<dbReference type="GO" id="GO:0022857">
    <property type="term" value="F:transmembrane transporter activity"/>
    <property type="evidence" value="ECO:0007669"/>
    <property type="project" value="InterPro"/>
</dbReference>
<feature type="transmembrane region" description="Helical" evidence="8">
    <location>
        <begin position="81"/>
        <end position="103"/>
    </location>
</feature>
<dbReference type="AlphaFoldDB" id="A0A8J3Q411"/>
<evidence type="ECO:0000256" key="2">
    <source>
        <dbReference type="ARBA" id="ARBA00022448"/>
    </source>
</evidence>
<dbReference type="PROSITE" id="PS50850">
    <property type="entry name" value="MFS"/>
    <property type="match status" value="1"/>
</dbReference>
<sequence length="401" mass="41310">MLGNAVAPIALAFAVLDLTGSARDLGLVVGARSLTNVAFLLVGGVVADRLPRHLVMVTSALTAAFTQGAVAFVVLDGSATVPLLMGLSAINGMVTAFSMPASAALVPQTIPPELIQPANALNRLGINAAMILGASLGGVLVAAFGPGWGLAVDAASFALAALAFSLIRVPRVAPTRQARHPLRDLVEGWREFSSRTWLWTVVLGFTLLNCAHAAALGVLGPVVADETIGRQAWGLVLAAETAGMVLGAVIAIRLRVNRLLRLGVICMLGEIPLVVAMAYQPALAALMPAALIAGIAYEQFGVAWESTMQRYIPGEMLARVYSYDALGSFLAIPLGQTLAGPAALAWGARNTLLIAAAINLAGVLVMLLSRDVRTLPTMPPEPDSAPTPTAPTAPTALTTAS</sequence>
<reference evidence="10" key="1">
    <citation type="submission" date="2021-01" db="EMBL/GenBank/DDBJ databases">
        <title>Whole genome shotgun sequence of Rhizocola hellebori NBRC 109834.</title>
        <authorList>
            <person name="Komaki H."/>
            <person name="Tamura T."/>
        </authorList>
    </citation>
    <scope>NUCLEOTIDE SEQUENCE</scope>
    <source>
        <strain evidence="10">NBRC 109834</strain>
    </source>
</reference>
<evidence type="ECO:0000256" key="4">
    <source>
        <dbReference type="ARBA" id="ARBA00022692"/>
    </source>
</evidence>
<evidence type="ECO:0000256" key="5">
    <source>
        <dbReference type="ARBA" id="ARBA00022989"/>
    </source>
</evidence>
<dbReference type="InterPro" id="IPR020846">
    <property type="entry name" value="MFS_dom"/>
</dbReference>
<dbReference type="InterPro" id="IPR036259">
    <property type="entry name" value="MFS_trans_sf"/>
</dbReference>
<feature type="transmembrane region" description="Helical" evidence="8">
    <location>
        <begin position="150"/>
        <end position="169"/>
    </location>
</feature>
<evidence type="ECO:0000256" key="8">
    <source>
        <dbReference type="SAM" id="Phobius"/>
    </source>
</evidence>
<feature type="transmembrane region" description="Helical" evidence="8">
    <location>
        <begin position="54"/>
        <end position="75"/>
    </location>
</feature>
<keyword evidence="3" id="KW-1003">Cell membrane</keyword>
<dbReference type="SUPFAM" id="SSF103473">
    <property type="entry name" value="MFS general substrate transporter"/>
    <property type="match status" value="1"/>
</dbReference>
<proteinExistence type="predicted"/>
<feature type="region of interest" description="Disordered" evidence="7">
    <location>
        <begin position="377"/>
        <end position="401"/>
    </location>
</feature>
<accession>A0A8J3Q411</accession>
<evidence type="ECO:0000313" key="10">
    <source>
        <dbReference type="EMBL" id="GIH03271.1"/>
    </source>
</evidence>
<comment type="subcellular location">
    <subcellularLocation>
        <location evidence="1">Cell membrane</location>
        <topology evidence="1">Multi-pass membrane protein</topology>
    </subcellularLocation>
</comment>
<keyword evidence="2" id="KW-0813">Transport</keyword>